<dbReference type="InterPro" id="IPR036322">
    <property type="entry name" value="WD40_repeat_dom_sf"/>
</dbReference>
<dbReference type="SUPFAM" id="SSF50978">
    <property type="entry name" value="WD40 repeat-like"/>
    <property type="match status" value="1"/>
</dbReference>
<sequence length="362" mass="38662">MDIVINKCPFPLGGVCWSKANRYIIGTISCIYLVMPKVAPEGSDFVKREASASIDSLIDIEAISLFDGLPEEFPFSDAIVALATDSSIKMIANSDNPDVLNWTQVASHQLGSGKEHVVSISSYIAAGSDGGLIPVVACGSVGGHIEFIRFSPGPADTNNQTGADKEPAVVAESLLHTTTSNSNLIAHMAWLSGGSSSASDGHLFTSCSTDGTATLWRVSQDIDQIEQIAIIGGEDWSTFTAHGVGSNVAVLAKIGMAAVIDTNPGGDYHVQYLPLDVSQTVVSCVVDDLRGRIYIGSNDFVFFVLACVDGKWIRADEEEAALRDGLRKTIVKSFTTKFNMNQLFLRGMELSPNGRYLKFAAE</sequence>
<evidence type="ECO:0000313" key="2">
    <source>
        <dbReference type="Proteomes" id="UP001149813"/>
    </source>
</evidence>
<gene>
    <name evidence="1" type="ORF">LPJ53_004810</name>
</gene>
<dbReference type="EMBL" id="JANBOJ010000244">
    <property type="protein sequence ID" value="KAJ1720586.1"/>
    <property type="molecule type" value="Genomic_DNA"/>
</dbReference>
<dbReference type="AlphaFoldDB" id="A0A9W7XTN3"/>
<protein>
    <recommendedName>
        <fullName evidence="3">WD40 repeat-like protein</fullName>
    </recommendedName>
</protein>
<organism evidence="1 2">
    <name type="scientific">Coemansia erecta</name>
    <dbReference type="NCBI Taxonomy" id="147472"/>
    <lineage>
        <taxon>Eukaryota</taxon>
        <taxon>Fungi</taxon>
        <taxon>Fungi incertae sedis</taxon>
        <taxon>Zoopagomycota</taxon>
        <taxon>Kickxellomycotina</taxon>
        <taxon>Kickxellomycetes</taxon>
        <taxon>Kickxellales</taxon>
        <taxon>Kickxellaceae</taxon>
        <taxon>Coemansia</taxon>
    </lineage>
</organism>
<accession>A0A9W7XTN3</accession>
<name>A0A9W7XTN3_9FUNG</name>
<dbReference type="OrthoDB" id="5542474at2759"/>
<keyword evidence="2" id="KW-1185">Reference proteome</keyword>
<evidence type="ECO:0008006" key="3">
    <source>
        <dbReference type="Google" id="ProtNLM"/>
    </source>
</evidence>
<proteinExistence type="predicted"/>
<evidence type="ECO:0000313" key="1">
    <source>
        <dbReference type="EMBL" id="KAJ1720586.1"/>
    </source>
</evidence>
<comment type="caution">
    <text evidence="1">The sequence shown here is derived from an EMBL/GenBank/DDBJ whole genome shotgun (WGS) entry which is preliminary data.</text>
</comment>
<dbReference type="Proteomes" id="UP001149813">
    <property type="component" value="Unassembled WGS sequence"/>
</dbReference>
<dbReference type="InterPro" id="IPR015943">
    <property type="entry name" value="WD40/YVTN_repeat-like_dom_sf"/>
</dbReference>
<dbReference type="Gene3D" id="2.130.10.10">
    <property type="entry name" value="YVTN repeat-like/Quinoprotein amine dehydrogenase"/>
    <property type="match status" value="1"/>
</dbReference>
<reference evidence="1" key="1">
    <citation type="submission" date="2022-07" db="EMBL/GenBank/DDBJ databases">
        <title>Phylogenomic reconstructions and comparative analyses of Kickxellomycotina fungi.</title>
        <authorList>
            <person name="Reynolds N.K."/>
            <person name="Stajich J.E."/>
            <person name="Barry K."/>
            <person name="Grigoriev I.V."/>
            <person name="Crous P."/>
            <person name="Smith M.E."/>
        </authorList>
    </citation>
    <scope>NUCLEOTIDE SEQUENCE</scope>
    <source>
        <strain evidence="1">NBRC 32514</strain>
    </source>
</reference>